<evidence type="ECO:0000313" key="1">
    <source>
        <dbReference type="EMBL" id="QJA65371.1"/>
    </source>
</evidence>
<protein>
    <submittedName>
        <fullName evidence="1">Uncharacterized protein</fullName>
    </submittedName>
</protein>
<dbReference type="AlphaFoldDB" id="A0A6M3J8P8"/>
<dbReference type="EMBL" id="MT141537">
    <property type="protein sequence ID" value="QJA65371.1"/>
    <property type="molecule type" value="Genomic_DNA"/>
</dbReference>
<name>A0A6M3J8P8_9ZZZZ</name>
<gene>
    <name evidence="2" type="ORF">MM415A00252_0017</name>
    <name evidence="1" type="ORF">MM415B00400_0026</name>
</gene>
<reference evidence="1" key="1">
    <citation type="submission" date="2020-03" db="EMBL/GenBank/DDBJ databases">
        <title>The deep terrestrial virosphere.</title>
        <authorList>
            <person name="Holmfeldt K."/>
            <person name="Nilsson E."/>
            <person name="Simone D."/>
            <person name="Lopez-Fernandez M."/>
            <person name="Wu X."/>
            <person name="de Brujin I."/>
            <person name="Lundin D."/>
            <person name="Andersson A."/>
            <person name="Bertilsson S."/>
            <person name="Dopson M."/>
        </authorList>
    </citation>
    <scope>NUCLEOTIDE SEQUENCE</scope>
    <source>
        <strain evidence="2">MM415A00252</strain>
        <strain evidence="1">MM415B00400</strain>
    </source>
</reference>
<accession>A0A6M3J8P8</accession>
<sequence length="169" mass="17729">MSEKLLIEQATAVNLYVLGDQGGFETRAAQTFTLAKASTVMSVSVGFNATTGAPAGNVTYRIETVTAGVPTGTLVHASATKAFSPTQSSWNKQAFASSFQLAGGVYALVLSCANQANDQYWTISGGTSSPYAGGTAYHNVDAGSWIDQGWDIAFRIYGDVTFKAGIIMF</sequence>
<dbReference type="EMBL" id="MT142518">
    <property type="protein sequence ID" value="QJA83796.1"/>
    <property type="molecule type" value="Genomic_DNA"/>
</dbReference>
<evidence type="ECO:0000313" key="2">
    <source>
        <dbReference type="EMBL" id="QJA83796.1"/>
    </source>
</evidence>
<organism evidence="1">
    <name type="scientific">viral metagenome</name>
    <dbReference type="NCBI Taxonomy" id="1070528"/>
    <lineage>
        <taxon>unclassified sequences</taxon>
        <taxon>metagenomes</taxon>
        <taxon>organismal metagenomes</taxon>
    </lineage>
</organism>
<proteinExistence type="predicted"/>